<dbReference type="GO" id="GO:0046654">
    <property type="term" value="P:tetrahydrofolate biosynthetic process"/>
    <property type="evidence" value="ECO:0007669"/>
    <property type="project" value="UniProtKB-UniPathway"/>
</dbReference>
<evidence type="ECO:0000256" key="7">
    <source>
        <dbReference type="ARBA" id="ARBA00016919"/>
    </source>
</evidence>
<reference evidence="15 16" key="1">
    <citation type="submission" date="2019-07" db="EMBL/GenBank/DDBJ databases">
        <title>Genomic Encyclopedia of Type Strains, Phase I: the one thousand microbial genomes (KMG-I) project.</title>
        <authorList>
            <person name="Kyrpides N."/>
        </authorList>
    </citation>
    <scope>NUCLEOTIDE SEQUENCE [LARGE SCALE GENOMIC DNA]</scope>
    <source>
        <strain evidence="15 16">DSM 16647</strain>
    </source>
</reference>
<keyword evidence="9" id="KW-0479">Metal-binding</keyword>
<comment type="catalytic activity">
    <reaction evidence="1">
        <text>(7,8-dihydropterin-6-yl)methyl diphosphate + 4-aminobenzoate = 7,8-dihydropteroate + diphosphate</text>
        <dbReference type="Rhea" id="RHEA:19949"/>
        <dbReference type="ChEBI" id="CHEBI:17836"/>
        <dbReference type="ChEBI" id="CHEBI:17839"/>
        <dbReference type="ChEBI" id="CHEBI:33019"/>
        <dbReference type="ChEBI" id="CHEBI:72950"/>
        <dbReference type="EC" id="2.5.1.15"/>
    </reaction>
</comment>
<evidence type="ECO:0000256" key="3">
    <source>
        <dbReference type="ARBA" id="ARBA00004763"/>
    </source>
</evidence>
<dbReference type="CDD" id="cd00739">
    <property type="entry name" value="DHPS"/>
    <property type="match status" value="1"/>
</dbReference>
<evidence type="ECO:0000256" key="13">
    <source>
        <dbReference type="ARBA" id="ARBA00053449"/>
    </source>
</evidence>
<comment type="similarity">
    <text evidence="4">Belongs to the DHPS family.</text>
</comment>
<accession>A0A5S5ASR4</accession>
<dbReference type="GO" id="GO:0046656">
    <property type="term" value="P:folic acid biosynthetic process"/>
    <property type="evidence" value="ECO:0007669"/>
    <property type="project" value="UniProtKB-KW"/>
</dbReference>
<evidence type="ECO:0000256" key="6">
    <source>
        <dbReference type="ARBA" id="ARBA00012458"/>
    </source>
</evidence>
<dbReference type="PROSITE" id="PS50972">
    <property type="entry name" value="PTERIN_BINDING"/>
    <property type="match status" value="1"/>
</dbReference>
<evidence type="ECO:0000259" key="14">
    <source>
        <dbReference type="PROSITE" id="PS50972"/>
    </source>
</evidence>
<keyword evidence="16" id="KW-1185">Reference proteome</keyword>
<evidence type="ECO:0000256" key="2">
    <source>
        <dbReference type="ARBA" id="ARBA00001946"/>
    </source>
</evidence>
<protein>
    <recommendedName>
        <fullName evidence="7">Dihydropteroate synthase</fullName>
        <ecNumber evidence="6">2.5.1.15</ecNumber>
    </recommendedName>
    <alternativeName>
        <fullName evidence="12">Dihydropteroate pyrophosphorylase</fullName>
    </alternativeName>
</protein>
<evidence type="ECO:0000256" key="12">
    <source>
        <dbReference type="ARBA" id="ARBA00030193"/>
    </source>
</evidence>
<dbReference type="EC" id="2.5.1.15" evidence="6"/>
<evidence type="ECO:0000256" key="8">
    <source>
        <dbReference type="ARBA" id="ARBA00022679"/>
    </source>
</evidence>
<dbReference type="GO" id="GO:0005829">
    <property type="term" value="C:cytosol"/>
    <property type="evidence" value="ECO:0007669"/>
    <property type="project" value="TreeGrafter"/>
</dbReference>
<organism evidence="15 16">
    <name type="scientific">Thermosediminibacter litoriperuensis</name>
    <dbReference type="NCBI Taxonomy" id="291989"/>
    <lineage>
        <taxon>Bacteria</taxon>
        <taxon>Bacillati</taxon>
        <taxon>Bacillota</taxon>
        <taxon>Clostridia</taxon>
        <taxon>Thermosediminibacterales</taxon>
        <taxon>Thermosediminibacteraceae</taxon>
        <taxon>Thermosediminibacter</taxon>
    </lineage>
</organism>
<evidence type="ECO:0000313" key="15">
    <source>
        <dbReference type="EMBL" id="TYP55497.1"/>
    </source>
</evidence>
<dbReference type="InterPro" id="IPR011005">
    <property type="entry name" value="Dihydropteroate_synth-like_sf"/>
</dbReference>
<evidence type="ECO:0000256" key="10">
    <source>
        <dbReference type="ARBA" id="ARBA00022842"/>
    </source>
</evidence>
<dbReference type="UniPathway" id="UPA00077">
    <property type="reaction ID" value="UER00156"/>
</dbReference>
<dbReference type="InterPro" id="IPR045031">
    <property type="entry name" value="DHP_synth-like"/>
</dbReference>
<dbReference type="GO" id="GO:0004156">
    <property type="term" value="F:dihydropteroate synthase activity"/>
    <property type="evidence" value="ECO:0007669"/>
    <property type="project" value="UniProtKB-EC"/>
</dbReference>
<comment type="pathway">
    <text evidence="3">Cofactor biosynthesis; tetrahydrofolate biosynthesis; 7,8-dihydrofolate from 2-amino-4-hydroxy-6-hydroxymethyl-7,8-dihydropteridine diphosphate and 4-aminobenzoate: step 1/2.</text>
</comment>
<feature type="domain" description="Pterin-binding" evidence="14">
    <location>
        <begin position="134"/>
        <end position="389"/>
    </location>
</feature>
<sequence length="400" mass="44711">MKMLIELSLDFLRAEMERVKAHPASFPIFERKSRIILLKIYGVSAPGANVLKQEMLSLGGDAVVHKNAVDCKVSESDVILLGTRKHYEALVKKMEAADYFGLTRVRKELKDFLERRKAEYIDSPWGRRISFERTLVMGIINVTPDSFYTGSRKQDLKEILEAASHMVECGADIIDVGGLSTRPGSEPVAEEEELARVVPAVKAIRESFPRIPISVDTYRAEVARKALQAGADIINDISGLMFDENLVRVAAEFRAPLVLMHIKGTPKDMQKDPHYDDVVREIAEYFLERMEFAEAAGVDPAKIILDPGIGFGKQYRHNLEILARLEEFKSLKKPLLIGASRKTFIGKALGDAPPEERLEGTLAVTALCVMKGVDIVRVHDVKENRRVIDVLEAVKCQGRS</sequence>
<dbReference type="InterPro" id="IPR006390">
    <property type="entry name" value="DHP_synth_dom"/>
</dbReference>
<dbReference type="EMBL" id="VNHO01000010">
    <property type="protein sequence ID" value="TYP55497.1"/>
    <property type="molecule type" value="Genomic_DNA"/>
</dbReference>
<keyword evidence="11" id="KW-0289">Folate biosynthesis</keyword>
<evidence type="ECO:0000256" key="11">
    <source>
        <dbReference type="ARBA" id="ARBA00022909"/>
    </source>
</evidence>
<dbReference type="NCBIfam" id="TIGR01496">
    <property type="entry name" value="DHPS"/>
    <property type="match status" value="1"/>
</dbReference>
<dbReference type="PANTHER" id="PTHR20941">
    <property type="entry name" value="FOLATE SYNTHESIS PROTEINS"/>
    <property type="match status" value="1"/>
</dbReference>
<evidence type="ECO:0000313" key="16">
    <source>
        <dbReference type="Proteomes" id="UP000322294"/>
    </source>
</evidence>
<dbReference type="Proteomes" id="UP000322294">
    <property type="component" value="Unassembled WGS sequence"/>
</dbReference>
<gene>
    <name evidence="15" type="ORF">LZ11_01212</name>
</gene>
<comment type="function">
    <text evidence="13">Catalyzes the condensation of para-aminobenzoate (pABA) with 6-hydroxymethyl-7,8-dihydropterin diphosphate (DHPt-PP) to form 7,8-dihydropteroate (H2Pte), the immediate precursor of folate derivatives.</text>
</comment>
<dbReference type="PANTHER" id="PTHR20941:SF1">
    <property type="entry name" value="FOLIC ACID SYNTHESIS PROTEIN FOL1"/>
    <property type="match status" value="1"/>
</dbReference>
<proteinExistence type="inferred from homology"/>
<keyword evidence="8" id="KW-0808">Transferase</keyword>
<comment type="caution">
    <text evidence="15">The sequence shown here is derived from an EMBL/GenBank/DDBJ whole genome shotgun (WGS) entry which is preliminary data.</text>
</comment>
<dbReference type="AlphaFoldDB" id="A0A5S5ASR4"/>
<evidence type="ECO:0000256" key="9">
    <source>
        <dbReference type="ARBA" id="ARBA00022723"/>
    </source>
</evidence>
<dbReference type="GO" id="GO:0046872">
    <property type="term" value="F:metal ion binding"/>
    <property type="evidence" value="ECO:0007669"/>
    <property type="project" value="UniProtKB-KW"/>
</dbReference>
<evidence type="ECO:0000256" key="1">
    <source>
        <dbReference type="ARBA" id="ARBA00000012"/>
    </source>
</evidence>
<comment type="cofactor">
    <cofactor evidence="2">
        <name>Mg(2+)</name>
        <dbReference type="ChEBI" id="CHEBI:18420"/>
    </cofactor>
</comment>
<evidence type="ECO:0000256" key="4">
    <source>
        <dbReference type="ARBA" id="ARBA00009503"/>
    </source>
</evidence>
<dbReference type="SUPFAM" id="SSF51717">
    <property type="entry name" value="Dihydropteroate synthetase-like"/>
    <property type="match status" value="1"/>
</dbReference>
<dbReference type="FunFam" id="3.20.20.20:FF:000004">
    <property type="entry name" value="Dihydropteroate synthase"/>
    <property type="match status" value="1"/>
</dbReference>
<dbReference type="InterPro" id="IPR000489">
    <property type="entry name" value="Pterin-binding_dom"/>
</dbReference>
<evidence type="ECO:0000256" key="5">
    <source>
        <dbReference type="ARBA" id="ARBA00011738"/>
    </source>
</evidence>
<dbReference type="Pfam" id="PF00809">
    <property type="entry name" value="Pterin_bind"/>
    <property type="match status" value="1"/>
</dbReference>
<dbReference type="Gene3D" id="3.20.20.20">
    <property type="entry name" value="Dihydropteroate synthase-like"/>
    <property type="match status" value="1"/>
</dbReference>
<keyword evidence="10" id="KW-0460">Magnesium</keyword>
<comment type="subunit">
    <text evidence="5">Homodimer.</text>
</comment>
<name>A0A5S5ASR4_9FIRM</name>
<dbReference type="PROSITE" id="PS00793">
    <property type="entry name" value="DHPS_2"/>
    <property type="match status" value="1"/>
</dbReference>